<protein>
    <submittedName>
        <fullName evidence="1">Uncharacterized protein</fullName>
    </submittedName>
</protein>
<dbReference type="AlphaFoldDB" id="A0A9D4LM55"/>
<dbReference type="EMBL" id="JAIWYP010000002">
    <property type="protein sequence ID" value="KAH3861053.1"/>
    <property type="molecule type" value="Genomic_DNA"/>
</dbReference>
<proteinExistence type="predicted"/>
<sequence>MLMDILPFIGRLSKTFQTNVIDFSKIRPAVSATCDSLEDLLEAEGVYPDKLSEFVTNEDGKSEYKRPVSESKAAVVKENVSENIDGFSGFEQVRDDYDDEDDIIPESSAQLKGESDIIHCVSLKYADVQKNVLQIVNEEYIKEVAQNLRNRFNDLDTLEMLSALDPNEIKKN</sequence>
<comment type="caution">
    <text evidence="1">The sequence shown here is derived from an EMBL/GenBank/DDBJ whole genome shotgun (WGS) entry which is preliminary data.</text>
</comment>
<dbReference type="Proteomes" id="UP000828390">
    <property type="component" value="Unassembled WGS sequence"/>
</dbReference>
<keyword evidence="2" id="KW-1185">Reference proteome</keyword>
<name>A0A9D4LM55_DREPO</name>
<gene>
    <name evidence="1" type="ORF">DPMN_023981</name>
</gene>
<organism evidence="1 2">
    <name type="scientific">Dreissena polymorpha</name>
    <name type="common">Zebra mussel</name>
    <name type="synonym">Mytilus polymorpha</name>
    <dbReference type="NCBI Taxonomy" id="45954"/>
    <lineage>
        <taxon>Eukaryota</taxon>
        <taxon>Metazoa</taxon>
        <taxon>Spiralia</taxon>
        <taxon>Lophotrochozoa</taxon>
        <taxon>Mollusca</taxon>
        <taxon>Bivalvia</taxon>
        <taxon>Autobranchia</taxon>
        <taxon>Heteroconchia</taxon>
        <taxon>Euheterodonta</taxon>
        <taxon>Imparidentia</taxon>
        <taxon>Neoheterodontei</taxon>
        <taxon>Myida</taxon>
        <taxon>Dreissenoidea</taxon>
        <taxon>Dreissenidae</taxon>
        <taxon>Dreissena</taxon>
    </lineage>
</organism>
<evidence type="ECO:0000313" key="2">
    <source>
        <dbReference type="Proteomes" id="UP000828390"/>
    </source>
</evidence>
<reference evidence="1" key="1">
    <citation type="journal article" date="2019" name="bioRxiv">
        <title>The Genome of the Zebra Mussel, Dreissena polymorpha: A Resource for Invasive Species Research.</title>
        <authorList>
            <person name="McCartney M.A."/>
            <person name="Auch B."/>
            <person name="Kono T."/>
            <person name="Mallez S."/>
            <person name="Zhang Y."/>
            <person name="Obille A."/>
            <person name="Becker A."/>
            <person name="Abrahante J.E."/>
            <person name="Garbe J."/>
            <person name="Badalamenti J.P."/>
            <person name="Herman A."/>
            <person name="Mangelson H."/>
            <person name="Liachko I."/>
            <person name="Sullivan S."/>
            <person name="Sone E.D."/>
            <person name="Koren S."/>
            <person name="Silverstein K.A.T."/>
            <person name="Beckman K.B."/>
            <person name="Gohl D.M."/>
        </authorList>
    </citation>
    <scope>NUCLEOTIDE SEQUENCE</scope>
    <source>
        <strain evidence="1">Duluth1</strain>
        <tissue evidence="1">Whole animal</tissue>
    </source>
</reference>
<reference evidence="1" key="2">
    <citation type="submission" date="2020-11" db="EMBL/GenBank/DDBJ databases">
        <authorList>
            <person name="McCartney M.A."/>
            <person name="Auch B."/>
            <person name="Kono T."/>
            <person name="Mallez S."/>
            <person name="Becker A."/>
            <person name="Gohl D.M."/>
            <person name="Silverstein K.A.T."/>
            <person name="Koren S."/>
            <person name="Bechman K.B."/>
            <person name="Herman A."/>
            <person name="Abrahante J.E."/>
            <person name="Garbe J."/>
        </authorList>
    </citation>
    <scope>NUCLEOTIDE SEQUENCE</scope>
    <source>
        <strain evidence="1">Duluth1</strain>
        <tissue evidence="1">Whole animal</tissue>
    </source>
</reference>
<evidence type="ECO:0000313" key="1">
    <source>
        <dbReference type="EMBL" id="KAH3861053.1"/>
    </source>
</evidence>
<accession>A0A9D4LM55</accession>